<evidence type="ECO:0000313" key="2">
    <source>
        <dbReference type="Proteomes" id="UP000515947"/>
    </source>
</evidence>
<gene>
    <name evidence="1" type="ORF">H9L09_13440</name>
</gene>
<proteinExistence type="predicted"/>
<dbReference type="GO" id="GO:0005975">
    <property type="term" value="P:carbohydrate metabolic process"/>
    <property type="evidence" value="ECO:0007669"/>
    <property type="project" value="UniProtKB-ARBA"/>
</dbReference>
<reference evidence="1 2" key="1">
    <citation type="submission" date="2020-08" db="EMBL/GenBank/DDBJ databases">
        <title>Genome sequence of Nocardioides mesophilus KACC 16243T.</title>
        <authorList>
            <person name="Hyun D.-W."/>
            <person name="Bae J.-W."/>
        </authorList>
    </citation>
    <scope>NUCLEOTIDE SEQUENCE [LARGE SCALE GENOMIC DNA]</scope>
    <source>
        <strain evidence="1 2">KACC 16243</strain>
    </source>
</reference>
<dbReference type="InterPro" id="IPR013783">
    <property type="entry name" value="Ig-like_fold"/>
</dbReference>
<dbReference type="EMBL" id="CP060713">
    <property type="protein sequence ID" value="QNN51575.1"/>
    <property type="molecule type" value="Genomic_DNA"/>
</dbReference>
<protein>
    <recommendedName>
        <fullName evidence="3">Ig-like domain repeat protein</fullName>
    </recommendedName>
</protein>
<keyword evidence="2" id="KW-1185">Reference proteome</keyword>
<organism evidence="1 2">
    <name type="scientific">Nocardioides mesophilus</name>
    <dbReference type="NCBI Taxonomy" id="433659"/>
    <lineage>
        <taxon>Bacteria</taxon>
        <taxon>Bacillati</taxon>
        <taxon>Actinomycetota</taxon>
        <taxon>Actinomycetes</taxon>
        <taxon>Propionibacteriales</taxon>
        <taxon>Nocardioidaceae</taxon>
        <taxon>Nocardioides</taxon>
    </lineage>
</organism>
<evidence type="ECO:0008006" key="3">
    <source>
        <dbReference type="Google" id="ProtNLM"/>
    </source>
</evidence>
<dbReference type="Proteomes" id="UP000515947">
    <property type="component" value="Chromosome"/>
</dbReference>
<accession>A0A7G9R7K0</accession>
<dbReference type="Gene3D" id="2.60.40.10">
    <property type="entry name" value="Immunoglobulins"/>
    <property type="match status" value="3"/>
</dbReference>
<sequence>MLTTVDVPGSGVTGDSTGPVTSQVAFLGGTLSAHVDDSERGGSGIAAVEYYLDDVGGTGLPMVAGASPTEDATAAYNVPDGQHVLYVRAQDAAGNWGPLSSVLVTGADAGGPTTSGPMLTPQLVRHDGGAVHVSATGDDSASGNTNIVAGEYFVDTLGADGAGVAMTVSQAAPVAAVDGTLGQTEVNALAEGGHSVYIHTQDAEGNWGAAVTATLAVDTTGPVVTDGDALAVSPNPSNGNVPYSNGTSSIRLNATQLSDPESNFVQSPIAGAEMFIDNVGAAGTGVPLRAVDGSFSDPVEGGYADIPLATVRALSNGNHTISVRAKDAAGNWGALSTTTLVVDKVNPTVSNAAAVPSPTQGARTATITATGTDGTSVVAGEFFRGADPGAGKGTAMTVSGSGPWTVTGTLDTSVLPEGSTTVKVRVKDAAGNWSATVNATVTVTAPLSFSTLGNDASGRNANNVYRWNGSSMVGTVFSGPANVDGYAVVDATHVYLSFSNTSTNLGGGLTVQDEDVVSFNPATGTYTMVFDGSTNGLGGSVDVDAISVAGGKLYYSVNGTTRPTGVTGAGGAANDIYRFDGTGVTGSSTRVVDASQAPYSMPNSDVDGLVFIDATHFYLSFSPTTTGTLAGLGNVQDEDVVAYNAGTWSVYFDGTGKGLTDNNSDIDAFDLP</sequence>
<dbReference type="KEGG" id="nmes:H9L09_13440"/>
<evidence type="ECO:0000313" key="1">
    <source>
        <dbReference type="EMBL" id="QNN51575.1"/>
    </source>
</evidence>
<name>A0A7G9R7K0_9ACTN</name>
<dbReference type="AlphaFoldDB" id="A0A7G9R7K0"/>
<dbReference type="RefSeq" id="WP_187577411.1">
    <property type="nucleotide sequence ID" value="NZ_CP060713.1"/>
</dbReference>